<dbReference type="PANTHER" id="PTHR48426">
    <property type="entry name" value="CHROMATIN TARGET OF PRMT1 PROTEIN"/>
    <property type="match status" value="1"/>
</dbReference>
<feature type="domain" description="Chromatin target of PRMT1 protein C-terminal" evidence="2">
    <location>
        <begin position="128"/>
        <end position="204"/>
    </location>
</feature>
<evidence type="ECO:0000259" key="2">
    <source>
        <dbReference type="SMART" id="SM01218"/>
    </source>
</evidence>
<evidence type="ECO:0000313" key="4">
    <source>
        <dbReference type="Proteomes" id="UP001497482"/>
    </source>
</evidence>
<dbReference type="AlphaFoldDB" id="A0AAV2MEE3"/>
<protein>
    <recommendedName>
        <fullName evidence="2">Chromatin target of PRMT1 protein C-terminal domain-containing protein</fullName>
    </recommendedName>
</protein>
<dbReference type="InterPro" id="IPR025715">
    <property type="entry name" value="FoP_C"/>
</dbReference>
<keyword evidence="1" id="KW-0694">RNA-binding</keyword>
<proteinExistence type="predicted"/>
<dbReference type="Pfam" id="PF13865">
    <property type="entry name" value="FoP_duplication"/>
    <property type="match status" value="1"/>
</dbReference>
<dbReference type="InterPro" id="IPR052656">
    <property type="entry name" value="CTOP_PRMT1"/>
</dbReference>
<organism evidence="3 4">
    <name type="scientific">Knipowitschia caucasica</name>
    <name type="common">Caucasian dwarf goby</name>
    <name type="synonym">Pomatoschistus caucasicus</name>
    <dbReference type="NCBI Taxonomy" id="637954"/>
    <lineage>
        <taxon>Eukaryota</taxon>
        <taxon>Metazoa</taxon>
        <taxon>Chordata</taxon>
        <taxon>Craniata</taxon>
        <taxon>Vertebrata</taxon>
        <taxon>Euteleostomi</taxon>
        <taxon>Actinopterygii</taxon>
        <taxon>Neopterygii</taxon>
        <taxon>Teleostei</taxon>
        <taxon>Neoteleostei</taxon>
        <taxon>Acanthomorphata</taxon>
        <taxon>Gobiaria</taxon>
        <taxon>Gobiiformes</taxon>
        <taxon>Gobioidei</taxon>
        <taxon>Gobiidae</taxon>
        <taxon>Gobiinae</taxon>
        <taxon>Knipowitschia</taxon>
    </lineage>
</organism>
<dbReference type="Proteomes" id="UP001497482">
    <property type="component" value="Chromosome 7"/>
</dbReference>
<evidence type="ECO:0000313" key="3">
    <source>
        <dbReference type="EMBL" id="CAL1611649.1"/>
    </source>
</evidence>
<dbReference type="PANTHER" id="PTHR48426:SF1">
    <property type="entry name" value="CHROMATIN TARGET OF PRMT1 PROTEIN"/>
    <property type="match status" value="1"/>
</dbReference>
<name>A0AAV2MEE3_KNICA</name>
<keyword evidence="4" id="KW-1185">Reference proteome</keyword>
<reference evidence="3 4" key="1">
    <citation type="submission" date="2024-04" db="EMBL/GenBank/DDBJ databases">
        <authorList>
            <person name="Waldvogel A.-M."/>
            <person name="Schoenle A."/>
        </authorList>
    </citation>
    <scope>NUCLEOTIDE SEQUENCE [LARGE SCALE GENOMIC DNA]</scope>
</reference>
<evidence type="ECO:0000256" key="1">
    <source>
        <dbReference type="ARBA" id="ARBA00022884"/>
    </source>
</evidence>
<gene>
    <name evidence="3" type="ORF">KC01_LOCUS38043</name>
</gene>
<sequence length="222" mass="25943">MEAGPMYLEHNTSQSLHQRFSEVLLEQLTQRRFVFRGNKSSSMVLRLRNTPHSQLRQGPQLGHRASVWSRLGWKKRGFWNFRNKYRRRVSFSKGFSPAPGSNSAYRWINPALRCLSPALRSRLNLTLKRGALRGVLRHRRTPLFKGKSFQVSKWRGQASSRGRGQQKVVPSKKQLDLDLDWYMSKTKTRLDAQLDQYMSLSRSRLDAQLDQYMSMAGEEQWA</sequence>
<dbReference type="SMART" id="SM01218">
    <property type="entry name" value="FoP_duplication"/>
    <property type="match status" value="1"/>
</dbReference>
<dbReference type="EMBL" id="OZ035829">
    <property type="protein sequence ID" value="CAL1611649.1"/>
    <property type="molecule type" value="Genomic_DNA"/>
</dbReference>
<dbReference type="GO" id="GO:0003723">
    <property type="term" value="F:RNA binding"/>
    <property type="evidence" value="ECO:0007669"/>
    <property type="project" value="UniProtKB-KW"/>
</dbReference>
<accession>A0AAV2MEE3</accession>